<evidence type="ECO:0000313" key="1">
    <source>
        <dbReference type="EMBL" id="RGE41357.1"/>
    </source>
</evidence>
<dbReference type="AlphaFoldDB" id="A0A373FBK9"/>
<dbReference type="EMBL" id="QURR01000029">
    <property type="protein sequence ID" value="RGE41357.1"/>
    <property type="molecule type" value="Genomic_DNA"/>
</dbReference>
<name>A0A373FBK9_COMTE</name>
<dbReference type="Proteomes" id="UP000261948">
    <property type="component" value="Unassembled WGS sequence"/>
</dbReference>
<proteinExistence type="predicted"/>
<sequence length="167" mass="19183">MTNSLTHLQNHLFLRSDGAVVDANRLLQEIDRENEQGEVFRAGLMHTAFSRMRKPVLHISGTIMKDTETDQTFDVNNKHRLLLALREQNKELFRGLQVHELARSFFQYRDSSCLAYKLNDHESCQKFTRLAREVADRFQSLTGLQSNNDAILAMRSMRALGDLSAST</sequence>
<reference evidence="1 2" key="1">
    <citation type="submission" date="2018-08" db="EMBL/GenBank/DDBJ databases">
        <title>Comamonas testosteroni strain SWCO2.</title>
        <authorList>
            <person name="Jiang N."/>
            <person name="Zhang X.Z."/>
        </authorList>
    </citation>
    <scope>NUCLEOTIDE SEQUENCE [LARGE SCALE GENOMIC DNA]</scope>
    <source>
        <strain evidence="1 2">SWCO2</strain>
    </source>
</reference>
<organism evidence="1 2">
    <name type="scientific">Comamonas testosteroni</name>
    <name type="common">Pseudomonas testosteroni</name>
    <dbReference type="NCBI Taxonomy" id="285"/>
    <lineage>
        <taxon>Bacteria</taxon>
        <taxon>Pseudomonadati</taxon>
        <taxon>Pseudomonadota</taxon>
        <taxon>Betaproteobacteria</taxon>
        <taxon>Burkholderiales</taxon>
        <taxon>Comamonadaceae</taxon>
        <taxon>Comamonas</taxon>
    </lineage>
</organism>
<keyword evidence="2" id="KW-1185">Reference proteome</keyword>
<gene>
    <name evidence="1" type="ORF">DZC30_18790</name>
</gene>
<accession>A0A373FBK9</accession>
<comment type="caution">
    <text evidence="1">The sequence shown here is derived from an EMBL/GenBank/DDBJ whole genome shotgun (WGS) entry which is preliminary data.</text>
</comment>
<evidence type="ECO:0000313" key="2">
    <source>
        <dbReference type="Proteomes" id="UP000261948"/>
    </source>
</evidence>
<protein>
    <submittedName>
        <fullName evidence="1">Uncharacterized protein</fullName>
    </submittedName>
</protein>